<keyword evidence="1" id="KW-0595">Phospholipid degradation</keyword>
<evidence type="ECO:0000256" key="2">
    <source>
        <dbReference type="SAM" id="Phobius"/>
    </source>
</evidence>
<comment type="catalytic activity">
    <reaction evidence="1">
        <text>a 1,2-diacyl-sn-glycero-3-phospho-(1'-sn-glycero-3'-phosphate) + H2O = a 1,2-diacyl-sn-glycero-3-phospho-(1'-sn-glycerol) + phosphate</text>
        <dbReference type="Rhea" id="RHEA:33751"/>
        <dbReference type="ChEBI" id="CHEBI:15377"/>
        <dbReference type="ChEBI" id="CHEBI:43474"/>
        <dbReference type="ChEBI" id="CHEBI:60110"/>
        <dbReference type="ChEBI" id="CHEBI:64716"/>
        <dbReference type="EC" id="3.1.3.27"/>
    </reaction>
</comment>
<dbReference type="Pfam" id="PF04608">
    <property type="entry name" value="PgpA"/>
    <property type="match status" value="1"/>
</dbReference>
<dbReference type="CDD" id="cd06971">
    <property type="entry name" value="PgpA"/>
    <property type="match status" value="1"/>
</dbReference>
<dbReference type="OrthoDB" id="9804091at2"/>
<evidence type="ECO:0000313" key="5">
    <source>
        <dbReference type="Proteomes" id="UP000288058"/>
    </source>
</evidence>
<comment type="pathway">
    <text evidence="1">Phospholipid metabolism; phosphatidylglycerol biosynthesis; phosphatidylglycerol from CDP-diacylglycerol: step 2/2.</text>
</comment>
<dbReference type="AlphaFoldDB" id="A0A432YYB8"/>
<keyword evidence="1" id="KW-0443">Lipid metabolism</keyword>
<dbReference type="InterPro" id="IPR007686">
    <property type="entry name" value="YutG/PgpA"/>
</dbReference>
<feature type="transmembrane region" description="Helical" evidence="2">
    <location>
        <begin position="27"/>
        <end position="44"/>
    </location>
</feature>
<keyword evidence="1" id="KW-0460">Magnesium</keyword>
<keyword evidence="2" id="KW-1133">Transmembrane helix</keyword>
<dbReference type="PANTHER" id="PTHR36305:SF1">
    <property type="entry name" value="PHOSPHATIDYLGLYCEROPHOSPHATASE A"/>
    <property type="match status" value="1"/>
</dbReference>
<comment type="caution">
    <text evidence="4">The sequence shown here is derived from an EMBL/GenBank/DDBJ whole genome shotgun (WGS) entry which is preliminary data.</text>
</comment>
<keyword evidence="1" id="KW-1208">Phospholipid metabolism</keyword>
<dbReference type="SUPFAM" id="SSF101307">
    <property type="entry name" value="YutG-like"/>
    <property type="match status" value="1"/>
</dbReference>
<keyword evidence="1" id="KW-0479">Metal-binding</keyword>
<organism evidence="4 5">
    <name type="scientific">Idiomarina ramblicola</name>
    <dbReference type="NCBI Taxonomy" id="263724"/>
    <lineage>
        <taxon>Bacteria</taxon>
        <taxon>Pseudomonadati</taxon>
        <taxon>Pseudomonadota</taxon>
        <taxon>Gammaproteobacteria</taxon>
        <taxon>Alteromonadales</taxon>
        <taxon>Idiomarinaceae</taxon>
        <taxon>Idiomarina</taxon>
    </lineage>
</organism>
<dbReference type="InterPro" id="IPR026037">
    <property type="entry name" value="PgpA"/>
</dbReference>
<keyword evidence="1 2" id="KW-0472">Membrane</keyword>
<dbReference type="UniPathway" id="UPA00084">
    <property type="reaction ID" value="UER00504"/>
</dbReference>
<keyword evidence="1 2" id="KW-0812">Transmembrane</keyword>
<keyword evidence="5" id="KW-1185">Reference proteome</keyword>
<dbReference type="Proteomes" id="UP000288058">
    <property type="component" value="Unassembled WGS sequence"/>
</dbReference>
<evidence type="ECO:0000256" key="1">
    <source>
        <dbReference type="PIRNR" id="PIRNR006162"/>
    </source>
</evidence>
<keyword evidence="1" id="KW-0442">Lipid degradation</keyword>
<evidence type="ECO:0000313" key="4">
    <source>
        <dbReference type="EMBL" id="RUO68396.1"/>
    </source>
</evidence>
<dbReference type="EMBL" id="PIQC01000006">
    <property type="protein sequence ID" value="RUO68396.1"/>
    <property type="molecule type" value="Genomic_DNA"/>
</dbReference>
<dbReference type="EC" id="3.1.3.27" evidence="1"/>
<feature type="transmembrane region" description="Helical" evidence="2">
    <location>
        <begin position="51"/>
        <end position="70"/>
    </location>
</feature>
<feature type="transmembrane region" description="Helical" evidence="2">
    <location>
        <begin position="134"/>
        <end position="155"/>
    </location>
</feature>
<dbReference type="PIRSF" id="PIRSF006162">
    <property type="entry name" value="PgpA"/>
    <property type="match status" value="1"/>
</dbReference>
<dbReference type="RefSeq" id="WP_126782446.1">
    <property type="nucleotide sequence ID" value="NZ_PIQC01000006.1"/>
</dbReference>
<protein>
    <recommendedName>
        <fullName evidence="1">Phosphatidylglycerophosphatase A</fullName>
        <ecNumber evidence="1">3.1.3.27</ecNumber>
    </recommendedName>
    <alternativeName>
        <fullName evidence="1">Phosphatidylglycerolphosphate phosphatase A</fullName>
    </alternativeName>
</protein>
<dbReference type="PANTHER" id="PTHR36305">
    <property type="entry name" value="PHOSPHATIDYLGLYCEROPHOSPHATASE A"/>
    <property type="match status" value="1"/>
</dbReference>
<proteinExistence type="predicted"/>
<feature type="domain" description="YutG/PgpA" evidence="3">
    <location>
        <begin position="14"/>
        <end position="151"/>
    </location>
</feature>
<evidence type="ECO:0000259" key="3">
    <source>
        <dbReference type="Pfam" id="PF04608"/>
    </source>
</evidence>
<keyword evidence="1" id="KW-1003">Cell membrane</keyword>
<dbReference type="GO" id="GO:0046872">
    <property type="term" value="F:metal ion binding"/>
    <property type="evidence" value="ECO:0007669"/>
    <property type="project" value="UniProtKB-KW"/>
</dbReference>
<dbReference type="GO" id="GO:0006655">
    <property type="term" value="P:phosphatidylglycerol biosynthetic process"/>
    <property type="evidence" value="ECO:0007669"/>
    <property type="project" value="UniProtKB-UniPathway"/>
</dbReference>
<accession>A0A432YYB8</accession>
<comment type="function">
    <text evidence="1">Lipid phosphatase which dephosphorylates phosphatidylglycerophosphate (PGP) to phosphatidylglycerol (PG).</text>
</comment>
<dbReference type="GO" id="GO:0005886">
    <property type="term" value="C:plasma membrane"/>
    <property type="evidence" value="ECO:0007669"/>
    <property type="project" value="UniProtKB-SubCell"/>
</dbReference>
<sequence length="160" mass="17580">MPQSKLSWFNPVHWLALGFGSGLAPKAPGTFGTLVGIPLVFLLASLSWWEYLLALVVMTLAGIWICQYTAKAMGEHDHPAIVWDEIVGYAVAMFALPVEPVWLLAAFILFRIFDIWKPGPIGWADKKLHGGSGIMMDDVFAGIFSAVLLHLGWWLSGLVS</sequence>
<dbReference type="InterPro" id="IPR036681">
    <property type="entry name" value="PgpA-like_sf"/>
</dbReference>
<comment type="cofactor">
    <cofactor evidence="1">
        <name>Mg(2+)</name>
        <dbReference type="ChEBI" id="CHEBI:18420"/>
    </cofactor>
</comment>
<keyword evidence="1" id="KW-0997">Cell inner membrane</keyword>
<name>A0A432YYB8_9GAMM</name>
<dbReference type="GO" id="GO:0008962">
    <property type="term" value="F:phosphatidylglycerophosphatase activity"/>
    <property type="evidence" value="ECO:0007669"/>
    <property type="project" value="UniProtKB-EC"/>
</dbReference>
<gene>
    <name evidence="4" type="ORF">CWI78_09255</name>
</gene>
<dbReference type="GO" id="GO:0009395">
    <property type="term" value="P:phospholipid catabolic process"/>
    <property type="evidence" value="ECO:0007669"/>
    <property type="project" value="UniProtKB-KW"/>
</dbReference>
<feature type="transmembrane region" description="Helical" evidence="2">
    <location>
        <begin position="90"/>
        <end position="113"/>
    </location>
</feature>
<keyword evidence="1" id="KW-0378">Hydrolase</keyword>
<reference evidence="5" key="1">
    <citation type="journal article" date="2018" name="Front. Microbiol.">
        <title>Genome-Based Analysis Reveals the Taxonomy and Diversity of the Family Idiomarinaceae.</title>
        <authorList>
            <person name="Liu Y."/>
            <person name="Lai Q."/>
            <person name="Shao Z."/>
        </authorList>
    </citation>
    <scope>NUCLEOTIDE SEQUENCE [LARGE SCALE GENOMIC DNA]</scope>
    <source>
        <strain evidence="5">R22</strain>
    </source>
</reference>
<comment type="subcellular location">
    <subcellularLocation>
        <location evidence="1">Cell inner membrane</location>
        <topology evidence="1">Multi-pass membrane protein</topology>
    </subcellularLocation>
</comment>